<proteinExistence type="predicted"/>
<evidence type="ECO:0000256" key="1">
    <source>
        <dbReference type="SAM" id="MobiDB-lite"/>
    </source>
</evidence>
<evidence type="ECO:0000313" key="3">
    <source>
        <dbReference type="Proteomes" id="UP001174909"/>
    </source>
</evidence>
<dbReference type="AlphaFoldDB" id="A0AA35W9W1"/>
<keyword evidence="3" id="KW-1185">Reference proteome</keyword>
<accession>A0AA35W9W1</accession>
<comment type="caution">
    <text evidence="2">The sequence shown here is derived from an EMBL/GenBank/DDBJ whole genome shotgun (WGS) entry which is preliminary data.</text>
</comment>
<protein>
    <submittedName>
        <fullName evidence="2">Uncharacterized protein</fullName>
    </submittedName>
</protein>
<dbReference type="Proteomes" id="UP001174909">
    <property type="component" value="Unassembled WGS sequence"/>
</dbReference>
<reference evidence="2" key="1">
    <citation type="submission" date="2023-03" db="EMBL/GenBank/DDBJ databases">
        <authorList>
            <person name="Steffen K."/>
            <person name="Cardenas P."/>
        </authorList>
    </citation>
    <scope>NUCLEOTIDE SEQUENCE</scope>
</reference>
<name>A0AA35W9W1_GEOBA</name>
<feature type="compositionally biased region" description="Basic and acidic residues" evidence="1">
    <location>
        <begin position="73"/>
        <end position="83"/>
    </location>
</feature>
<feature type="region of interest" description="Disordered" evidence="1">
    <location>
        <begin position="67"/>
        <end position="94"/>
    </location>
</feature>
<evidence type="ECO:0000313" key="2">
    <source>
        <dbReference type="EMBL" id="CAI8009416.1"/>
    </source>
</evidence>
<gene>
    <name evidence="2" type="ORF">GBAR_LOCUS6323</name>
</gene>
<dbReference type="EMBL" id="CASHTH010000958">
    <property type="protein sequence ID" value="CAI8009416.1"/>
    <property type="molecule type" value="Genomic_DNA"/>
</dbReference>
<sequence>MRVLDDFYDKSYPEFVPLRAQVSHLSFWLLGVYRNNQIPHCAYLLVGSLTLYNCMYRASSRDYGVKLSPGKHIQGDKRRDRGDYVPLGHSGASP</sequence>
<organism evidence="2 3">
    <name type="scientific">Geodia barretti</name>
    <name type="common">Barrett's horny sponge</name>
    <dbReference type="NCBI Taxonomy" id="519541"/>
    <lineage>
        <taxon>Eukaryota</taxon>
        <taxon>Metazoa</taxon>
        <taxon>Porifera</taxon>
        <taxon>Demospongiae</taxon>
        <taxon>Heteroscleromorpha</taxon>
        <taxon>Tetractinellida</taxon>
        <taxon>Astrophorina</taxon>
        <taxon>Geodiidae</taxon>
        <taxon>Geodia</taxon>
    </lineage>
</organism>
<feature type="non-terminal residue" evidence="2">
    <location>
        <position position="94"/>
    </location>
</feature>